<dbReference type="InterPro" id="IPR024747">
    <property type="entry name" value="Pyridox_Oxase-rel"/>
</dbReference>
<organism evidence="1 2">
    <name type="scientific">Megalodesulfovibrio gigas (strain ATCC 19364 / DSM 1382 / NCIMB 9332 / VKM B-1759)</name>
    <name type="common">Desulfovibrio gigas</name>
    <dbReference type="NCBI Taxonomy" id="1121448"/>
    <lineage>
        <taxon>Bacteria</taxon>
        <taxon>Pseudomonadati</taxon>
        <taxon>Thermodesulfobacteriota</taxon>
        <taxon>Desulfovibrionia</taxon>
        <taxon>Desulfovibrionales</taxon>
        <taxon>Desulfovibrionaceae</taxon>
        <taxon>Megalodesulfovibrio</taxon>
    </lineage>
</organism>
<keyword evidence="2" id="KW-1185">Reference proteome</keyword>
<evidence type="ECO:0000313" key="2">
    <source>
        <dbReference type="Proteomes" id="UP000016587"/>
    </source>
</evidence>
<protein>
    <submittedName>
        <fullName evidence="1">Putative pyridoxamine 5'-phosphate oxidase-related FMN-binding protein</fullName>
    </submittedName>
</protein>
<name>T2G8K2_MEGG1</name>
<dbReference type="SUPFAM" id="SSF50475">
    <property type="entry name" value="FMN-binding split barrel"/>
    <property type="match status" value="1"/>
</dbReference>
<reference evidence="1 2" key="1">
    <citation type="journal article" date="2013" name="J. Bacteriol.">
        <title>Roles of HynAB and Ech, the only two hydrogenases found in the model sulfate reducer Desulfovibrio gigas.</title>
        <authorList>
            <person name="Morais-Silva F.O."/>
            <person name="Santos C.I."/>
            <person name="Rodrigues R."/>
            <person name="Pereira I.A."/>
            <person name="Rodrigues-Pousada C."/>
        </authorList>
    </citation>
    <scope>NUCLEOTIDE SEQUENCE [LARGE SCALE GENOMIC DNA]</scope>
    <source>
        <strain evidence="2">ATCC 19364 / DSM 1382 / NCIMB 9332 / VKM B-1759</strain>
    </source>
</reference>
<dbReference type="PANTHER" id="PTHR34071:SF2">
    <property type="entry name" value="FLAVIN-NUCLEOTIDE-BINDING PROTEIN"/>
    <property type="match status" value="1"/>
</dbReference>
<dbReference type="EMBL" id="CP006585">
    <property type="protein sequence ID" value="AGW12598.1"/>
    <property type="molecule type" value="Genomic_DNA"/>
</dbReference>
<dbReference type="eggNOG" id="COG3467">
    <property type="taxonomic scope" value="Bacteria"/>
</dbReference>
<dbReference type="PANTHER" id="PTHR34071">
    <property type="entry name" value="5-NITROIMIDAZOLE ANTIBIOTICS RESISTANCE PROTEIN, NIMA-FAMILY-RELATED PROTEIN-RELATED"/>
    <property type="match status" value="1"/>
</dbReference>
<dbReference type="HOGENOM" id="CLU_067890_1_2_7"/>
<proteinExistence type="predicted"/>
<accession>T2G8K2</accession>
<dbReference type="KEGG" id="dgg:DGI_0694"/>
<dbReference type="STRING" id="1121448.DGI_0694"/>
<dbReference type="InterPro" id="IPR012349">
    <property type="entry name" value="Split_barrel_FMN-bd"/>
</dbReference>
<sequence>MRRKEKHMNDPAAIAAVLRSADVLHLGMCDDGWPYVTPVNFALVDDRILIHSARKGRKMEMLRKNDRVCIQVETDTALVEPAAPDNACQYTMRFRSVIGFGRAVIHTDAATVQRGLEALMARYSSRQFHFPAAVVEKTAVIAVTLETVTGKQDGWE</sequence>
<gene>
    <name evidence="1" type="ORF">DGI_0694</name>
</gene>
<dbReference type="Gene3D" id="2.30.110.10">
    <property type="entry name" value="Electron Transport, Fmn-binding Protein, Chain A"/>
    <property type="match status" value="1"/>
</dbReference>
<evidence type="ECO:0000313" key="1">
    <source>
        <dbReference type="EMBL" id="AGW12598.1"/>
    </source>
</evidence>
<dbReference type="Pfam" id="PF12900">
    <property type="entry name" value="Pyridox_ox_2"/>
    <property type="match status" value="1"/>
</dbReference>
<dbReference type="AlphaFoldDB" id="T2G8K2"/>
<reference evidence="2" key="2">
    <citation type="submission" date="2013-07" db="EMBL/GenBank/DDBJ databases">
        <authorList>
            <person name="Morais-Silva F.O."/>
            <person name="Rezende A.M."/>
            <person name="Pimentel C."/>
            <person name="Resende D.M."/>
            <person name="Santos C.I."/>
            <person name="Clemente C."/>
            <person name="de Oliveira L.M."/>
            <person name="da Silva S.M."/>
            <person name="Costa D.A."/>
            <person name="Varela-Raposo A."/>
            <person name="Horacio E.C.A."/>
            <person name="Matos M."/>
            <person name="Flores O."/>
            <person name="Ruiz J.C."/>
            <person name="Rodrigues-Pousada C."/>
        </authorList>
    </citation>
    <scope>NUCLEOTIDE SEQUENCE [LARGE SCALE GENOMIC DNA]</scope>
    <source>
        <strain evidence="2">ATCC 19364 / DSM 1382 / NCIMB 9332 / VKM B-1759</strain>
    </source>
</reference>
<dbReference type="Proteomes" id="UP000016587">
    <property type="component" value="Chromosome"/>
</dbReference>
<dbReference type="PATRIC" id="fig|1121448.10.peg.701"/>